<comment type="caution">
    <text evidence="1">The sequence shown here is derived from an EMBL/GenBank/DDBJ whole genome shotgun (WGS) entry which is preliminary data.</text>
</comment>
<gene>
    <name evidence="1" type="ORF">NCS57_00775500</name>
</gene>
<organism evidence="1 2">
    <name type="scientific">Fusarium keratoplasticum</name>
    <dbReference type="NCBI Taxonomy" id="1328300"/>
    <lineage>
        <taxon>Eukaryota</taxon>
        <taxon>Fungi</taxon>
        <taxon>Dikarya</taxon>
        <taxon>Ascomycota</taxon>
        <taxon>Pezizomycotina</taxon>
        <taxon>Sordariomycetes</taxon>
        <taxon>Hypocreomycetidae</taxon>
        <taxon>Hypocreales</taxon>
        <taxon>Nectriaceae</taxon>
        <taxon>Fusarium</taxon>
        <taxon>Fusarium solani species complex</taxon>
    </lineage>
</organism>
<evidence type="ECO:0000313" key="2">
    <source>
        <dbReference type="Proteomes" id="UP001065298"/>
    </source>
</evidence>
<protein>
    <submittedName>
        <fullName evidence="1">Uncharacterized protein</fullName>
    </submittedName>
</protein>
<reference evidence="1" key="1">
    <citation type="submission" date="2022-06" db="EMBL/GenBank/DDBJ databases">
        <title>Fusarium solani species complex genomes reveal bases of compartmentalisation and animal pathogenesis.</title>
        <authorList>
            <person name="Tsai I.J."/>
        </authorList>
    </citation>
    <scope>NUCLEOTIDE SEQUENCE</scope>
    <source>
        <strain evidence="1">Fu6.1</strain>
    </source>
</reference>
<dbReference type="EMBL" id="CM046507">
    <property type="protein sequence ID" value="KAI8669602.1"/>
    <property type="molecule type" value="Genomic_DNA"/>
</dbReference>
<keyword evidence="2" id="KW-1185">Reference proteome</keyword>
<proteinExistence type="predicted"/>
<name>A0ACC0R087_9HYPO</name>
<sequence length="618" mass="71220">MASVLQPHTRILREENIALRQILGYRLETIQTSPYSPPRVGQYLPGTLFKDALLVSVDVDKGGGYEAISPEQSFHIGVSIFDTRCLVQKLDDPRDAITSYQFINRDSRPCKWAAKSFIFGETELMTLNDFASRISLLTKDRDYVLVAHGVGEDVKVLNNIDPKIVDRASYVLDTVKAAQFPLQLSYRYNVEKLFDELGNDAHFVLKALLMIAVRDGQMVREPGDEELFRYLAAVAHAPYGGDLTKGTRDTLTNSRRPALTQDHFAETVVVCAGKYDHSRNSLRGLLFVQQGYLIRLVIVARDRNWFSDDYVPFQTRIHDSRGIWFEVIDIGTVVLPIVQSEGESGEMILKNVLHYPDAVCNIVGSLVSCGERVWTLRDDKMRPAVYFELEQDKPFHPLLLSDPPRGARLGRCPLDEKRNSLFGLYWPENERERFEVSQSRARVSQEEEEEEISDPLTDREKAWLKKYWRSEFQFLAAHALNIYHEGDRSVGRDFLRQFMAEDKKHKESHRYDMSEDEDDFFDEPGQDGLAFGFMTRHDPNAHVADRHFSDDELAWIQERHGDSRTFLASNWLRFYNDDDCQEGKELAQQLMRRGAEMREAYGLPPRRYMAGETLHDSR</sequence>
<evidence type="ECO:0000313" key="1">
    <source>
        <dbReference type="EMBL" id="KAI8669602.1"/>
    </source>
</evidence>
<accession>A0ACC0R087</accession>
<dbReference type="Proteomes" id="UP001065298">
    <property type="component" value="Chromosome 5"/>
</dbReference>